<dbReference type="GO" id="GO:0051011">
    <property type="term" value="F:microtubule minus-end binding"/>
    <property type="evidence" value="ECO:0007669"/>
    <property type="project" value="InterPro"/>
</dbReference>
<dbReference type="InterPro" id="IPR010604">
    <property type="entry name" value="Plant_AUG7"/>
</dbReference>
<protein>
    <submittedName>
        <fullName evidence="1">Uncharacterized protein</fullName>
    </submittedName>
</protein>
<organism evidence="1 2">
    <name type="scientific">Arachis hypogaea</name>
    <name type="common">Peanut</name>
    <dbReference type="NCBI Taxonomy" id="3818"/>
    <lineage>
        <taxon>Eukaryota</taxon>
        <taxon>Viridiplantae</taxon>
        <taxon>Streptophyta</taxon>
        <taxon>Embryophyta</taxon>
        <taxon>Tracheophyta</taxon>
        <taxon>Spermatophyta</taxon>
        <taxon>Magnoliopsida</taxon>
        <taxon>eudicotyledons</taxon>
        <taxon>Gunneridae</taxon>
        <taxon>Pentapetalae</taxon>
        <taxon>rosids</taxon>
        <taxon>fabids</taxon>
        <taxon>Fabales</taxon>
        <taxon>Fabaceae</taxon>
        <taxon>Papilionoideae</taxon>
        <taxon>50 kb inversion clade</taxon>
        <taxon>dalbergioids sensu lato</taxon>
        <taxon>Dalbergieae</taxon>
        <taxon>Pterocarpus clade</taxon>
        <taxon>Arachis</taxon>
    </lineage>
</organism>
<dbReference type="STRING" id="3818.A0A445DRB0"/>
<dbReference type="PANTHER" id="PTHR14352">
    <property type="entry name" value="HAUS AUGMIN-LIKE COMPLEX SUBUNIT 7"/>
    <property type="match status" value="1"/>
</dbReference>
<sequence>MQRKAVLPLRDAKSGNANQMKALCGKETLVKLYIRLLGAKSPFSQQNLQRDVLDRDEETARIQYLTEIAKFLGIMTTVDTEVIQGHGSYEDRTEMLRLIVYIVEATIYADNSEWRLLLVKWPEVFELEAKLSEE</sequence>
<dbReference type="GO" id="GO:0051225">
    <property type="term" value="P:spindle assembly"/>
    <property type="evidence" value="ECO:0007669"/>
    <property type="project" value="TreeGrafter"/>
</dbReference>
<evidence type="ECO:0000313" key="1">
    <source>
        <dbReference type="EMBL" id="RYR65707.1"/>
    </source>
</evidence>
<dbReference type="Proteomes" id="UP000289738">
    <property type="component" value="Chromosome A03"/>
</dbReference>
<dbReference type="GO" id="GO:0070652">
    <property type="term" value="C:HAUS complex"/>
    <property type="evidence" value="ECO:0007669"/>
    <property type="project" value="TreeGrafter"/>
</dbReference>
<evidence type="ECO:0000313" key="2">
    <source>
        <dbReference type="Proteomes" id="UP000289738"/>
    </source>
</evidence>
<accession>A0A445DRB0</accession>
<keyword evidence="2" id="KW-1185">Reference proteome</keyword>
<dbReference type="EMBL" id="SDMP01000003">
    <property type="protein sequence ID" value="RYR65707.1"/>
    <property type="molecule type" value="Genomic_DNA"/>
</dbReference>
<name>A0A445DRB0_ARAHY</name>
<dbReference type="EMBL" id="SDMP01000003">
    <property type="protein sequence ID" value="RYR65706.1"/>
    <property type="molecule type" value="Genomic_DNA"/>
</dbReference>
<dbReference type="GO" id="GO:0031023">
    <property type="term" value="P:microtubule organizing center organization"/>
    <property type="evidence" value="ECO:0007669"/>
    <property type="project" value="TreeGrafter"/>
</dbReference>
<comment type="caution">
    <text evidence="1">The sequence shown here is derived from an EMBL/GenBank/DDBJ whole genome shotgun (WGS) entry which is preliminary data.</text>
</comment>
<dbReference type="PANTHER" id="PTHR14352:SF2">
    <property type="entry name" value="HAUS AUGMIN-LIKE COMPLEX SUBUNIT 7"/>
    <property type="match status" value="1"/>
</dbReference>
<gene>
    <name evidence="1" type="ORF">Ahy_A03g011637</name>
</gene>
<reference evidence="1 2" key="1">
    <citation type="submission" date="2019-01" db="EMBL/GenBank/DDBJ databases">
        <title>Sequencing of cultivated peanut Arachis hypogaea provides insights into genome evolution and oil improvement.</title>
        <authorList>
            <person name="Chen X."/>
        </authorList>
    </citation>
    <scope>NUCLEOTIDE SEQUENCE [LARGE SCALE GENOMIC DNA]</scope>
    <source>
        <strain evidence="2">cv. Fuhuasheng</strain>
        <strain evidence="1">GDAAS-fuhuasheng2018</strain>
        <tissue evidence="1">Leaves</tissue>
    </source>
</reference>
<proteinExistence type="predicted"/>
<dbReference type="AlphaFoldDB" id="A0A445DRB0"/>
<dbReference type="InterPro" id="IPR029711">
    <property type="entry name" value="Haus7-like"/>
</dbReference>
<dbReference type="Pfam" id="PF06694">
    <property type="entry name" value="Plant_NMP1"/>
    <property type="match status" value="1"/>
</dbReference>